<dbReference type="InterPro" id="IPR003819">
    <property type="entry name" value="TauD/TfdA-like"/>
</dbReference>
<evidence type="ECO:0000256" key="1">
    <source>
        <dbReference type="ARBA" id="ARBA00001954"/>
    </source>
</evidence>
<dbReference type="InterPro" id="IPR042098">
    <property type="entry name" value="TauD-like_sf"/>
</dbReference>
<comment type="cofactor">
    <cofactor evidence="1">
        <name>Fe(2+)</name>
        <dbReference type="ChEBI" id="CHEBI:29033"/>
    </cofactor>
</comment>
<gene>
    <name evidence="5" type="ORF">SAMN02745126_01919</name>
</gene>
<dbReference type="Proteomes" id="UP000190092">
    <property type="component" value="Unassembled WGS sequence"/>
</dbReference>
<name>A0A1T4MQX6_9HYPH</name>
<evidence type="ECO:0000313" key="6">
    <source>
        <dbReference type="Proteomes" id="UP000190092"/>
    </source>
</evidence>
<accession>A0A1T4MQX6</accession>
<keyword evidence="2" id="KW-0560">Oxidoreductase</keyword>
<dbReference type="AlphaFoldDB" id="A0A1T4MQX6"/>
<evidence type="ECO:0000313" key="5">
    <source>
        <dbReference type="EMBL" id="SJZ69271.1"/>
    </source>
</evidence>
<dbReference type="GO" id="GO:0017000">
    <property type="term" value="P:antibiotic biosynthetic process"/>
    <property type="evidence" value="ECO:0007669"/>
    <property type="project" value="UniProtKB-KW"/>
</dbReference>
<evidence type="ECO:0000259" key="4">
    <source>
        <dbReference type="Pfam" id="PF02668"/>
    </source>
</evidence>
<proteinExistence type="predicted"/>
<dbReference type="Gene3D" id="3.60.130.10">
    <property type="entry name" value="Clavaminate synthase-like"/>
    <property type="match status" value="1"/>
</dbReference>
<keyword evidence="6" id="KW-1185">Reference proteome</keyword>
<dbReference type="EMBL" id="FUWJ01000002">
    <property type="protein sequence ID" value="SJZ69271.1"/>
    <property type="molecule type" value="Genomic_DNA"/>
</dbReference>
<protein>
    <submittedName>
        <fullName evidence="5">Taurine catabolism dioxygenase TauD, TfdA family</fullName>
    </submittedName>
</protein>
<dbReference type="Pfam" id="PF02668">
    <property type="entry name" value="TauD"/>
    <property type="match status" value="1"/>
</dbReference>
<dbReference type="RefSeq" id="WP_085933657.1">
    <property type="nucleotide sequence ID" value="NZ_FUWJ01000002.1"/>
</dbReference>
<organism evidence="5 6">
    <name type="scientific">Enhydrobacter aerosaccus</name>
    <dbReference type="NCBI Taxonomy" id="225324"/>
    <lineage>
        <taxon>Bacteria</taxon>
        <taxon>Pseudomonadati</taxon>
        <taxon>Pseudomonadota</taxon>
        <taxon>Alphaproteobacteria</taxon>
        <taxon>Hyphomicrobiales</taxon>
        <taxon>Enhydrobacter</taxon>
    </lineage>
</organism>
<keyword evidence="3" id="KW-0045">Antibiotic biosynthesis</keyword>
<dbReference type="PANTHER" id="PTHR10696:SF56">
    <property type="entry name" value="TAUD_TFDA-LIKE DOMAIN-CONTAINING PROTEIN"/>
    <property type="match status" value="1"/>
</dbReference>
<dbReference type="PANTHER" id="PTHR10696">
    <property type="entry name" value="GAMMA-BUTYROBETAINE HYDROXYLASE-RELATED"/>
    <property type="match status" value="1"/>
</dbReference>
<feature type="domain" description="TauD/TfdA-like" evidence="4">
    <location>
        <begin position="54"/>
        <end position="309"/>
    </location>
</feature>
<dbReference type="STRING" id="225324.SAMN02745126_01919"/>
<keyword evidence="5" id="KW-0223">Dioxygenase</keyword>
<reference evidence="6" key="1">
    <citation type="submission" date="2017-02" db="EMBL/GenBank/DDBJ databases">
        <authorList>
            <person name="Varghese N."/>
            <person name="Submissions S."/>
        </authorList>
    </citation>
    <scope>NUCLEOTIDE SEQUENCE [LARGE SCALE GENOMIC DNA]</scope>
    <source>
        <strain evidence="6">ATCC 27094</strain>
    </source>
</reference>
<dbReference type="InterPro" id="IPR050411">
    <property type="entry name" value="AlphaKG_dependent_hydroxylases"/>
</dbReference>
<dbReference type="OrthoDB" id="5491415at2"/>
<dbReference type="SUPFAM" id="SSF51197">
    <property type="entry name" value="Clavaminate synthase-like"/>
    <property type="match status" value="1"/>
</dbReference>
<evidence type="ECO:0000256" key="2">
    <source>
        <dbReference type="ARBA" id="ARBA00023002"/>
    </source>
</evidence>
<sequence length="348" mass="38424">MTRLAEPVRDGSAWTVQELRHDPSWIHNLTAAEIEELDQALRHVNEAGLGMTDIAREDFVLPRLGQFLATVPEAVENGRGFVVLRGIPVERYSDEDASRLFYGLGTHIGPAISQNAHGDLLTKVTDRKVGSWGEPTVRGYQTRTGLGFHTDNADAVALLVVRRAKEGGTSLLSSATAIYNEILTHHPEHLDRLHRGYVYHLRGEGPAALNNLSHQPIPIFSYYAGRLSCRYVRASIELGAELSGQPLTAEDVALLDLIDELASREDLCLQEDFESGDVQIVSNHSILHARTAFEDFEEVSRKRLLLRLWFNLPNGRPLAPDFADRFGPGSARLGIPAVADATNFVPRG</sequence>
<dbReference type="GO" id="GO:0016706">
    <property type="term" value="F:2-oxoglutarate-dependent dioxygenase activity"/>
    <property type="evidence" value="ECO:0007669"/>
    <property type="project" value="UniProtKB-ARBA"/>
</dbReference>
<evidence type="ECO:0000256" key="3">
    <source>
        <dbReference type="ARBA" id="ARBA00023194"/>
    </source>
</evidence>